<evidence type="ECO:0000256" key="2">
    <source>
        <dbReference type="ARBA" id="ARBA00022475"/>
    </source>
</evidence>
<evidence type="ECO:0000259" key="8">
    <source>
        <dbReference type="Pfam" id="PF12704"/>
    </source>
</evidence>
<keyword evidence="3 6" id="KW-0812">Transmembrane</keyword>
<sequence>MKAQEPHPPRFLLRFFRWFCHPELQKYIEGDLLELYNERLQQSSKRKADWRMAGDVLLLFRPSIIRPTQSVDYINPHDMFKNYFKVGIRNILKYKVFSFINVFGLAVAMSLCMLIILMLADQHRYDAFHEKKTRIYRILTNYEGSRQGYATSPYPLAAALKTEYTVAEDAVTLMPGVGGDATYQQRIATMRGYFADPSFFNVFSFDLVQGDKKTALSAPFSVIISKALAEQLFEHENPLGKVIDFSDRQLAFPLEYDGIGAAPVKWGSLTVTGVLDPTAYKSHLAFDALVSTSTRQALINEKKVEDLSNNWEFFYRAYTYALVRPDKNEDDLNTALSDLVARKYANLKFDQVKGFNLTGQALTDIQTNLQGNDVNNRLPRIGYYFLSILAAIVMVLACLNYTNLSTARALTRAKEIGVRKVTGANRSALVFQFLSESIITSLLALGMAVMLLLFIAPAFKGLWVNQYLNFELPSTFEVYGIFIGFAIGVGIVAGLYPAFHLSLYQPIKALKNLGGASAGKLGLRKVLSVSQFVVSLFFITTAILIYQQFKHYLEFDYGFTSKNIVNVQLQGHDYRKIANAMSTVPGVSTISATDLIPAGNTNNNCEVRKMNTSGDYISMGKLTTDENFTSTLDLKIIAGKNLPAVSDSTSRFILVNETAVKEMGYAHPADILGEVFETKFGGELLEVVGVVKDFRYRLLINQHEIGPLVMQNNPSSFAFLNVKIASPNLMATVGKLEQTWKRIDPVHPFRYQFYDQQLASLHQGIFDLVSILGFIAFLAITIACLGLLGMATYASERRTKEVGIRKVLGAQDSSIALLLSREFVWMIALSIAIGAPLSYFVNNLWLQSLPNRIEFGMGILMLGVAILLALGLITIGSQTWRASRAKPVDALKVE</sequence>
<evidence type="ECO:0000256" key="5">
    <source>
        <dbReference type="ARBA" id="ARBA00023136"/>
    </source>
</evidence>
<evidence type="ECO:0000313" key="10">
    <source>
        <dbReference type="Proteomes" id="UP000266183"/>
    </source>
</evidence>
<dbReference type="InterPro" id="IPR047699">
    <property type="entry name" value="Permease_put_prefix"/>
</dbReference>
<protein>
    <submittedName>
        <fullName evidence="9">ABC transporter permease</fullName>
    </submittedName>
</protein>
<dbReference type="RefSeq" id="WP_119753748.1">
    <property type="nucleotide sequence ID" value="NZ_CP032382.1"/>
</dbReference>
<evidence type="ECO:0000256" key="6">
    <source>
        <dbReference type="SAM" id="Phobius"/>
    </source>
</evidence>
<dbReference type="AlphaFoldDB" id="A0A385SJH4"/>
<accession>A0A385SJH4</accession>
<dbReference type="OrthoDB" id="5933722at2"/>
<keyword evidence="5 6" id="KW-0472">Membrane</keyword>
<feature type="domain" description="ABC3 transporter permease C-terminal" evidence="7">
    <location>
        <begin position="774"/>
        <end position="884"/>
    </location>
</feature>
<dbReference type="PANTHER" id="PTHR30572">
    <property type="entry name" value="MEMBRANE COMPONENT OF TRANSPORTER-RELATED"/>
    <property type="match status" value="1"/>
</dbReference>
<comment type="subcellular location">
    <subcellularLocation>
        <location evidence="1">Cell membrane</location>
        <topology evidence="1">Multi-pass membrane protein</topology>
    </subcellularLocation>
</comment>
<feature type="transmembrane region" description="Helical" evidence="6">
    <location>
        <begin position="855"/>
        <end position="876"/>
    </location>
</feature>
<keyword evidence="10" id="KW-1185">Reference proteome</keyword>
<feature type="transmembrane region" description="Helical" evidence="6">
    <location>
        <begin position="381"/>
        <end position="402"/>
    </location>
</feature>
<feature type="domain" description="MacB-like periplasmic core" evidence="8">
    <location>
        <begin position="98"/>
        <end position="337"/>
    </location>
</feature>
<evidence type="ECO:0000256" key="3">
    <source>
        <dbReference type="ARBA" id="ARBA00022692"/>
    </source>
</evidence>
<feature type="transmembrane region" description="Helical" evidence="6">
    <location>
        <begin position="438"/>
        <end position="459"/>
    </location>
</feature>
<organism evidence="9 10">
    <name type="scientific">Chryseolinea soli</name>
    <dbReference type="NCBI Taxonomy" id="2321403"/>
    <lineage>
        <taxon>Bacteria</taxon>
        <taxon>Pseudomonadati</taxon>
        <taxon>Bacteroidota</taxon>
        <taxon>Cytophagia</taxon>
        <taxon>Cytophagales</taxon>
        <taxon>Fulvivirgaceae</taxon>
        <taxon>Chryseolinea</taxon>
    </lineage>
</organism>
<proteinExistence type="predicted"/>
<dbReference type="Proteomes" id="UP000266183">
    <property type="component" value="Chromosome"/>
</dbReference>
<dbReference type="Pfam" id="PF02687">
    <property type="entry name" value="FtsX"/>
    <property type="match status" value="2"/>
</dbReference>
<evidence type="ECO:0000256" key="1">
    <source>
        <dbReference type="ARBA" id="ARBA00004651"/>
    </source>
</evidence>
<dbReference type="EMBL" id="CP032382">
    <property type="protein sequence ID" value="AYB30437.1"/>
    <property type="molecule type" value="Genomic_DNA"/>
</dbReference>
<feature type="transmembrane region" description="Helical" evidence="6">
    <location>
        <begin position="99"/>
        <end position="120"/>
    </location>
</feature>
<reference evidence="10" key="1">
    <citation type="submission" date="2018-09" db="EMBL/GenBank/DDBJ databases">
        <title>Chryseolinea sp. KIS68-18 isolated from soil.</title>
        <authorList>
            <person name="Weon H.-Y."/>
            <person name="Kwon S.-W."/>
            <person name="Lee S.A."/>
        </authorList>
    </citation>
    <scope>NUCLEOTIDE SEQUENCE [LARGE SCALE GENOMIC DNA]</scope>
    <source>
        <strain evidence="10">KIS68-18</strain>
    </source>
</reference>
<dbReference type="Pfam" id="PF12704">
    <property type="entry name" value="MacB_PCD"/>
    <property type="match status" value="1"/>
</dbReference>
<dbReference type="GO" id="GO:0022857">
    <property type="term" value="F:transmembrane transporter activity"/>
    <property type="evidence" value="ECO:0007669"/>
    <property type="project" value="TreeGrafter"/>
</dbReference>
<dbReference type="KEGG" id="chk:D4L85_07520"/>
<keyword evidence="4 6" id="KW-1133">Transmembrane helix</keyword>
<dbReference type="PANTHER" id="PTHR30572:SF18">
    <property type="entry name" value="ABC-TYPE MACROLIDE FAMILY EXPORT SYSTEM PERMEASE COMPONENT 2"/>
    <property type="match status" value="1"/>
</dbReference>
<feature type="transmembrane region" description="Helical" evidence="6">
    <location>
        <begin position="815"/>
        <end position="835"/>
    </location>
</feature>
<keyword evidence="2" id="KW-1003">Cell membrane</keyword>
<name>A0A385SJH4_9BACT</name>
<dbReference type="InterPro" id="IPR003838">
    <property type="entry name" value="ABC3_permease_C"/>
</dbReference>
<feature type="transmembrane region" description="Helical" evidence="6">
    <location>
        <begin position="479"/>
        <end position="504"/>
    </location>
</feature>
<evidence type="ECO:0000256" key="4">
    <source>
        <dbReference type="ARBA" id="ARBA00022989"/>
    </source>
</evidence>
<feature type="transmembrane region" description="Helical" evidence="6">
    <location>
        <begin position="768"/>
        <end position="794"/>
    </location>
</feature>
<dbReference type="InterPro" id="IPR025857">
    <property type="entry name" value="MacB_PCD"/>
</dbReference>
<feature type="transmembrane region" description="Helical" evidence="6">
    <location>
        <begin position="525"/>
        <end position="546"/>
    </location>
</feature>
<dbReference type="InterPro" id="IPR050250">
    <property type="entry name" value="Macrolide_Exporter_MacB"/>
</dbReference>
<gene>
    <name evidence="9" type="ORF">D4L85_07520</name>
</gene>
<evidence type="ECO:0000259" key="7">
    <source>
        <dbReference type="Pfam" id="PF02687"/>
    </source>
</evidence>
<evidence type="ECO:0000313" key="9">
    <source>
        <dbReference type="EMBL" id="AYB30437.1"/>
    </source>
</evidence>
<dbReference type="NCBIfam" id="NF038404">
    <property type="entry name" value="perm_prefix_2"/>
    <property type="match status" value="1"/>
</dbReference>
<dbReference type="GO" id="GO:0005886">
    <property type="term" value="C:plasma membrane"/>
    <property type="evidence" value="ECO:0007669"/>
    <property type="project" value="UniProtKB-SubCell"/>
</dbReference>
<feature type="domain" description="ABC3 transporter permease C-terminal" evidence="7">
    <location>
        <begin position="388"/>
        <end position="502"/>
    </location>
</feature>